<feature type="non-terminal residue" evidence="1">
    <location>
        <position position="1"/>
    </location>
</feature>
<comment type="caution">
    <text evidence="1">The sequence shown here is derived from an EMBL/GenBank/DDBJ whole genome shotgun (WGS) entry which is preliminary data.</text>
</comment>
<evidence type="ECO:0000313" key="1">
    <source>
        <dbReference type="EMBL" id="GAG21220.1"/>
    </source>
</evidence>
<protein>
    <submittedName>
        <fullName evidence="1">Uncharacterized protein</fullName>
    </submittedName>
</protein>
<dbReference type="AlphaFoldDB" id="X0VSK7"/>
<proteinExistence type="predicted"/>
<sequence length="45" mass="4917">ETLALLLGGRSKLCLRVSQLQPDPLNTELLIAGYLYPEITALCSE</sequence>
<dbReference type="EMBL" id="BARS01035675">
    <property type="protein sequence ID" value="GAG21220.1"/>
    <property type="molecule type" value="Genomic_DNA"/>
</dbReference>
<organism evidence="1">
    <name type="scientific">marine sediment metagenome</name>
    <dbReference type="NCBI Taxonomy" id="412755"/>
    <lineage>
        <taxon>unclassified sequences</taxon>
        <taxon>metagenomes</taxon>
        <taxon>ecological metagenomes</taxon>
    </lineage>
</organism>
<accession>X0VSK7</accession>
<reference evidence="1" key="1">
    <citation type="journal article" date="2014" name="Front. Microbiol.">
        <title>High frequency of phylogenetically diverse reductive dehalogenase-homologous genes in deep subseafloor sedimentary metagenomes.</title>
        <authorList>
            <person name="Kawai M."/>
            <person name="Futagami T."/>
            <person name="Toyoda A."/>
            <person name="Takaki Y."/>
            <person name="Nishi S."/>
            <person name="Hori S."/>
            <person name="Arai W."/>
            <person name="Tsubouchi T."/>
            <person name="Morono Y."/>
            <person name="Uchiyama I."/>
            <person name="Ito T."/>
            <person name="Fujiyama A."/>
            <person name="Inagaki F."/>
            <person name="Takami H."/>
        </authorList>
    </citation>
    <scope>NUCLEOTIDE SEQUENCE</scope>
    <source>
        <strain evidence="1">Expedition CK06-06</strain>
    </source>
</reference>
<gene>
    <name evidence="1" type="ORF">S01H1_54935</name>
</gene>
<name>X0VSK7_9ZZZZ</name>